<comment type="caution">
    <text evidence="2">The sequence shown here is derived from an EMBL/GenBank/DDBJ whole genome shotgun (WGS) entry which is preliminary data.</text>
</comment>
<evidence type="ECO:0000313" key="2">
    <source>
        <dbReference type="EMBL" id="CDQ22497.1"/>
    </source>
</evidence>
<evidence type="ECO:0000256" key="1">
    <source>
        <dbReference type="SAM" id="Phobius"/>
    </source>
</evidence>
<gene>
    <name evidence="2" type="ORF">BN983_00708</name>
</gene>
<accession>A0A024P4H2</accession>
<dbReference type="Proteomes" id="UP000028868">
    <property type="component" value="Unassembled WGS sequence"/>
</dbReference>
<keyword evidence="3" id="KW-1185">Reference proteome</keyword>
<dbReference type="AlphaFoldDB" id="A0A024P4H2"/>
<proteinExistence type="predicted"/>
<dbReference type="EMBL" id="CCDI010000001">
    <property type="protein sequence ID" value="CDQ22497.1"/>
    <property type="molecule type" value="Genomic_DNA"/>
</dbReference>
<sequence length="61" mass="7016">MFNTSKVIMLIGVFASIISLFLYHNFQRDIFHNFFYIGVGIVIAGLIHNLVTYIKSKGHKK</sequence>
<organism evidence="2 3">
    <name type="scientific">Halobacillus karajensis</name>
    <dbReference type="NCBI Taxonomy" id="195088"/>
    <lineage>
        <taxon>Bacteria</taxon>
        <taxon>Bacillati</taxon>
        <taxon>Bacillota</taxon>
        <taxon>Bacilli</taxon>
        <taxon>Bacillales</taxon>
        <taxon>Bacillaceae</taxon>
        <taxon>Halobacillus</taxon>
    </lineage>
</organism>
<reference evidence="3" key="1">
    <citation type="submission" date="2014-03" db="EMBL/GenBank/DDBJ databases">
        <authorList>
            <person name="Urmite Genomes U."/>
        </authorList>
    </citation>
    <scope>NUCLEOTIDE SEQUENCE [LARGE SCALE GENOMIC DNA]</scope>
    <source>
        <strain evidence="3">HD-03</strain>
    </source>
</reference>
<protein>
    <submittedName>
        <fullName evidence="2">Uncharacterized protein</fullName>
    </submittedName>
</protein>
<reference evidence="2 3" key="2">
    <citation type="submission" date="2014-05" db="EMBL/GenBank/DDBJ databases">
        <title>Draft genome sequence of Halobacillus karajensis HK-03.</title>
        <authorList>
            <person name="Khelaifia S."/>
            <person name="Croce O."/>
            <person name="Lagier J.C."/>
            <person name="Raoult D."/>
        </authorList>
    </citation>
    <scope>NUCLEOTIDE SEQUENCE [LARGE SCALE GENOMIC DNA]</scope>
    <source>
        <strain evidence="2 3">HD-03</strain>
    </source>
</reference>
<keyword evidence="1" id="KW-1133">Transmembrane helix</keyword>
<name>A0A024P4H2_9BACI</name>
<feature type="transmembrane region" description="Helical" evidence="1">
    <location>
        <begin position="7"/>
        <end position="24"/>
    </location>
</feature>
<evidence type="ECO:0000313" key="3">
    <source>
        <dbReference type="Proteomes" id="UP000028868"/>
    </source>
</evidence>
<feature type="transmembrane region" description="Helical" evidence="1">
    <location>
        <begin position="30"/>
        <end position="51"/>
    </location>
</feature>
<keyword evidence="1" id="KW-0812">Transmembrane</keyword>
<keyword evidence="1" id="KW-0472">Membrane</keyword>